<proteinExistence type="predicted"/>
<comment type="caution">
    <text evidence="1">The sequence shown here is derived from an EMBL/GenBank/DDBJ whole genome shotgun (WGS) entry which is preliminary data.</text>
</comment>
<reference evidence="1 2" key="1">
    <citation type="journal article" date="2019" name="Genome Biol. Evol.">
        <title>Insights into the evolution of the New World diploid cottons (Gossypium, subgenus Houzingenia) based on genome sequencing.</title>
        <authorList>
            <person name="Grover C.E."/>
            <person name="Arick M.A. 2nd"/>
            <person name="Thrash A."/>
            <person name="Conover J.L."/>
            <person name="Sanders W.S."/>
            <person name="Peterson D.G."/>
            <person name="Frelichowski J.E."/>
            <person name="Scheffler J.A."/>
            <person name="Scheffler B.E."/>
            <person name="Wendel J.F."/>
        </authorList>
    </citation>
    <scope>NUCLEOTIDE SEQUENCE [LARGE SCALE GENOMIC DNA]</scope>
    <source>
        <strain evidence="1">5</strain>
        <tissue evidence="1">Leaf</tissue>
    </source>
</reference>
<organism evidence="1 2">
    <name type="scientific">Gossypium gossypioides</name>
    <name type="common">Mexican cotton</name>
    <name type="synonym">Selera gossypioides</name>
    <dbReference type="NCBI Taxonomy" id="34282"/>
    <lineage>
        <taxon>Eukaryota</taxon>
        <taxon>Viridiplantae</taxon>
        <taxon>Streptophyta</taxon>
        <taxon>Embryophyta</taxon>
        <taxon>Tracheophyta</taxon>
        <taxon>Spermatophyta</taxon>
        <taxon>Magnoliopsida</taxon>
        <taxon>eudicotyledons</taxon>
        <taxon>Gunneridae</taxon>
        <taxon>Pentapetalae</taxon>
        <taxon>rosids</taxon>
        <taxon>malvids</taxon>
        <taxon>Malvales</taxon>
        <taxon>Malvaceae</taxon>
        <taxon>Malvoideae</taxon>
        <taxon>Gossypium</taxon>
    </lineage>
</organism>
<dbReference type="CDD" id="cd00303">
    <property type="entry name" value="retropepsin_like"/>
    <property type="match status" value="1"/>
</dbReference>
<dbReference type="PANTHER" id="PTHR12917:SF18">
    <property type="entry name" value="DNA DAMAGE-INDUCIBLE PROTEIN 1-LIKE"/>
    <property type="match status" value="1"/>
</dbReference>
<dbReference type="EMBL" id="JABEZY010273990">
    <property type="protein sequence ID" value="MBA0756273.1"/>
    <property type="molecule type" value="Genomic_DNA"/>
</dbReference>
<accession>A0A7J9D6A3</accession>
<protein>
    <recommendedName>
        <fullName evidence="3">Aspartic peptidase DDI1-type domain-containing protein</fullName>
    </recommendedName>
</protein>
<evidence type="ECO:0000313" key="1">
    <source>
        <dbReference type="EMBL" id="MBA0756273.1"/>
    </source>
</evidence>
<dbReference type="Proteomes" id="UP000593579">
    <property type="component" value="Unassembled WGS sequence"/>
</dbReference>
<dbReference type="AlphaFoldDB" id="A0A7J9D6A3"/>
<keyword evidence="2" id="KW-1185">Reference proteome</keyword>
<dbReference type="Pfam" id="PF13975">
    <property type="entry name" value="gag-asp_proteas"/>
    <property type="match status" value="1"/>
</dbReference>
<gene>
    <name evidence="1" type="ORF">Gogos_021269</name>
</gene>
<dbReference type="PANTHER" id="PTHR12917">
    <property type="entry name" value="ASPARTYL PROTEASE DDI-RELATED"/>
    <property type="match status" value="1"/>
</dbReference>
<dbReference type="Gene3D" id="2.40.70.10">
    <property type="entry name" value="Acid Proteases"/>
    <property type="match status" value="1"/>
</dbReference>
<dbReference type="InterPro" id="IPR021109">
    <property type="entry name" value="Peptidase_aspartic_dom_sf"/>
</dbReference>
<name>A0A7J9D6A3_GOSGO</name>
<dbReference type="SUPFAM" id="SSF50630">
    <property type="entry name" value="Acid proteases"/>
    <property type="match status" value="1"/>
</dbReference>
<dbReference type="OrthoDB" id="1001751at2759"/>
<evidence type="ECO:0000313" key="2">
    <source>
        <dbReference type="Proteomes" id="UP000593579"/>
    </source>
</evidence>
<evidence type="ECO:0008006" key="3">
    <source>
        <dbReference type="Google" id="ProtNLM"/>
    </source>
</evidence>
<sequence>MKRDYPKVSSISAIKRNGESKEAKPIEKKISMVNSMVFIPKKMNGGERLMFVDINITGQKRSALVNTRVSDLFISEKATRQLGLSIKKSNRKIKTVNSEDAPTVGVVRNVELQIREWKGNEEFKVIQLDDYDYVLGLNFLDRIQTALYLWADQIHIVTSPLSKIIVPVHRDMKVGTKVLSSIQLVDDVLHERNIGSIERNATKALSEVSPFKVQKQ</sequence>